<organism evidence="8">
    <name type="scientific">Xenorhabdus szentirmaii</name>
    <dbReference type="NCBI Taxonomy" id="290112"/>
    <lineage>
        <taxon>Bacteria</taxon>
        <taxon>Pseudomonadati</taxon>
        <taxon>Pseudomonadota</taxon>
        <taxon>Gammaproteobacteria</taxon>
        <taxon>Enterobacterales</taxon>
        <taxon>Morganellaceae</taxon>
        <taxon>Xenorhabdus</taxon>
    </lineage>
</organism>
<dbReference type="RefSeq" id="WP_038239848.1">
    <property type="nucleotide sequence ID" value="NZ_JACXBD010000029.1"/>
</dbReference>
<evidence type="ECO:0000313" key="8">
    <source>
        <dbReference type="EMBL" id="MBD2801014.1"/>
    </source>
</evidence>
<comment type="caution">
    <text evidence="8">The sequence shown here is derived from an EMBL/GenBank/DDBJ whole genome shotgun (WGS) entry which is preliminary data.</text>
</comment>
<evidence type="ECO:0000256" key="3">
    <source>
        <dbReference type="ARBA" id="ARBA00022475"/>
    </source>
</evidence>
<reference evidence="8" key="1">
    <citation type="submission" date="2020-09" db="EMBL/GenBank/DDBJ databases">
        <authorList>
            <person name="Palma L."/>
            <person name="Caballero P."/>
            <person name="Berry C."/>
            <person name="Del Valle E."/>
        </authorList>
    </citation>
    <scope>NUCLEOTIDE SEQUENCE</scope>
    <source>
        <strain evidence="8">M</strain>
    </source>
</reference>
<gene>
    <name evidence="8" type="ORF">ID854_11255</name>
</gene>
<feature type="transmembrane region" description="Helical" evidence="7">
    <location>
        <begin position="75"/>
        <end position="97"/>
    </location>
</feature>
<accession>A0AAW3YVW4</accession>
<dbReference type="Pfam" id="PF03994">
    <property type="entry name" value="DUF350"/>
    <property type="match status" value="1"/>
</dbReference>
<dbReference type="AlphaFoldDB" id="A0AAW3YVW4"/>
<evidence type="ECO:0000256" key="6">
    <source>
        <dbReference type="ARBA" id="ARBA00023136"/>
    </source>
</evidence>
<dbReference type="PANTHER" id="PTHR40043:SF1">
    <property type="entry name" value="UPF0719 INNER MEMBRANE PROTEIN YJFL"/>
    <property type="match status" value="1"/>
</dbReference>
<dbReference type="InterPro" id="IPR007140">
    <property type="entry name" value="DUF350"/>
</dbReference>
<feature type="transmembrane region" description="Helical" evidence="7">
    <location>
        <begin position="48"/>
        <end position="69"/>
    </location>
</feature>
<keyword evidence="5 7" id="KW-1133">Transmembrane helix</keyword>
<dbReference type="PANTHER" id="PTHR40043">
    <property type="entry name" value="UPF0719 INNER MEMBRANE PROTEIN YJFL"/>
    <property type="match status" value="1"/>
</dbReference>
<proteinExistence type="inferred from homology"/>
<feature type="transmembrane region" description="Helical" evidence="7">
    <location>
        <begin position="6"/>
        <end position="28"/>
    </location>
</feature>
<name>A0AAW3YVW4_9GAMM</name>
<evidence type="ECO:0000256" key="4">
    <source>
        <dbReference type="ARBA" id="ARBA00022692"/>
    </source>
</evidence>
<evidence type="ECO:0000256" key="2">
    <source>
        <dbReference type="ARBA" id="ARBA00005779"/>
    </source>
</evidence>
<feature type="transmembrane region" description="Helical" evidence="7">
    <location>
        <begin position="109"/>
        <end position="128"/>
    </location>
</feature>
<sequence length="132" mass="14423">MESLPLFIVFASYFFIGCAMVLIFLFIYTHITPHNEWRLIKENNQAAAIAFIGAFIGYISPLASAAVHAVSIFDYLIWGVIALIVQLLVFGAAKIYMPKISQRIENNELAAGIFLGGISIGSGILNAACMSY</sequence>
<protein>
    <submittedName>
        <fullName evidence="8">DUF350 domain-containing protein</fullName>
    </submittedName>
</protein>
<dbReference type="EMBL" id="JACXBF010000244">
    <property type="protein sequence ID" value="MBD2801014.1"/>
    <property type="molecule type" value="Genomic_DNA"/>
</dbReference>
<comment type="subcellular location">
    <subcellularLocation>
        <location evidence="1">Cell membrane</location>
        <topology evidence="1">Multi-pass membrane protein</topology>
    </subcellularLocation>
</comment>
<evidence type="ECO:0000256" key="7">
    <source>
        <dbReference type="SAM" id="Phobius"/>
    </source>
</evidence>
<reference evidence="8" key="2">
    <citation type="journal article" date="2024" name="Toxins">
        <title>Genome Sequence Analysis of Native Xenorhabdus Strains Isolated from Entomopathogenic Nematodes in Argentina.</title>
        <authorList>
            <person name="Palma L."/>
            <person name="Frizzo L."/>
            <person name="Kaiser S."/>
            <person name="Berry C."/>
            <person name="Caballero P."/>
            <person name="Bode H.B."/>
            <person name="Del Valle E.E."/>
        </authorList>
    </citation>
    <scope>NUCLEOTIDE SEQUENCE</scope>
    <source>
        <strain evidence="8">M</strain>
    </source>
</reference>
<comment type="similarity">
    <text evidence="2">Belongs to the UPF0719 family.</text>
</comment>
<evidence type="ECO:0000256" key="1">
    <source>
        <dbReference type="ARBA" id="ARBA00004651"/>
    </source>
</evidence>
<keyword evidence="6 7" id="KW-0472">Membrane</keyword>
<dbReference type="Proteomes" id="UP001193920">
    <property type="component" value="Unassembled WGS sequence"/>
</dbReference>
<evidence type="ECO:0000256" key="5">
    <source>
        <dbReference type="ARBA" id="ARBA00022989"/>
    </source>
</evidence>
<dbReference type="GO" id="GO:0005886">
    <property type="term" value="C:plasma membrane"/>
    <property type="evidence" value="ECO:0007669"/>
    <property type="project" value="UniProtKB-SubCell"/>
</dbReference>
<keyword evidence="3" id="KW-1003">Cell membrane</keyword>
<keyword evidence="4 7" id="KW-0812">Transmembrane</keyword>